<keyword evidence="1" id="KW-0539">Nucleus</keyword>
<reference evidence="6" key="1">
    <citation type="journal article" date="2017" name="Nat. Commun.">
        <title>The asparagus genome sheds light on the origin and evolution of a young Y chromosome.</title>
        <authorList>
            <person name="Harkess A."/>
            <person name="Zhou J."/>
            <person name="Xu C."/>
            <person name="Bowers J.E."/>
            <person name="Van der Hulst R."/>
            <person name="Ayyampalayam S."/>
            <person name="Mercati F."/>
            <person name="Riccardi P."/>
            <person name="McKain M.R."/>
            <person name="Kakrana A."/>
            <person name="Tang H."/>
            <person name="Ray J."/>
            <person name="Groenendijk J."/>
            <person name="Arikit S."/>
            <person name="Mathioni S.M."/>
            <person name="Nakano M."/>
            <person name="Shan H."/>
            <person name="Telgmann-Rauber A."/>
            <person name="Kanno A."/>
            <person name="Yue Z."/>
            <person name="Chen H."/>
            <person name="Li W."/>
            <person name="Chen Y."/>
            <person name="Xu X."/>
            <person name="Zhang Y."/>
            <person name="Luo S."/>
            <person name="Chen H."/>
            <person name="Gao J."/>
            <person name="Mao Z."/>
            <person name="Pires J.C."/>
            <person name="Luo M."/>
            <person name="Kudrna D."/>
            <person name="Wing R.A."/>
            <person name="Meyers B.C."/>
            <person name="Yi K."/>
            <person name="Kong H."/>
            <person name="Lavrijsen P."/>
            <person name="Sunseri F."/>
            <person name="Falavigna A."/>
            <person name="Ye Y."/>
            <person name="Leebens-Mack J.H."/>
            <person name="Chen G."/>
        </authorList>
    </citation>
    <scope>NUCLEOTIDE SEQUENCE [LARGE SCALE GENOMIC DNA]</scope>
    <source>
        <strain evidence="6">cv. DH0086</strain>
    </source>
</reference>
<feature type="region of interest" description="Disordered" evidence="3">
    <location>
        <begin position="49"/>
        <end position="141"/>
    </location>
</feature>
<accession>A0A5P1EMC4</accession>
<proteinExistence type="predicted"/>
<dbReference type="Pfam" id="PF08879">
    <property type="entry name" value="WRC"/>
    <property type="match status" value="1"/>
</dbReference>
<feature type="compositionally biased region" description="Polar residues" evidence="3">
    <location>
        <begin position="66"/>
        <end position="75"/>
    </location>
</feature>
<evidence type="ECO:0000313" key="6">
    <source>
        <dbReference type="Proteomes" id="UP000243459"/>
    </source>
</evidence>
<comment type="caution">
    <text evidence="2">Lacks conserved residue(s) required for the propagation of feature annotation.</text>
</comment>
<gene>
    <name evidence="5" type="ORF">A4U43_C06F16580</name>
</gene>
<dbReference type="InterPro" id="IPR014977">
    <property type="entry name" value="WRC_dom"/>
</dbReference>
<evidence type="ECO:0000313" key="5">
    <source>
        <dbReference type="EMBL" id="ONK67155.1"/>
    </source>
</evidence>
<dbReference type="Proteomes" id="UP000243459">
    <property type="component" value="Chromosome 6"/>
</dbReference>
<evidence type="ECO:0000256" key="1">
    <source>
        <dbReference type="ARBA" id="ARBA00023242"/>
    </source>
</evidence>
<dbReference type="Gramene" id="ONK67155">
    <property type="protein sequence ID" value="ONK67155"/>
    <property type="gene ID" value="A4U43_C06F16580"/>
</dbReference>
<name>A0A5P1EMC4_ASPOF</name>
<evidence type="ECO:0000256" key="2">
    <source>
        <dbReference type="PROSITE-ProRule" id="PRU01002"/>
    </source>
</evidence>
<evidence type="ECO:0000259" key="4">
    <source>
        <dbReference type="PROSITE" id="PS51667"/>
    </source>
</evidence>
<sequence>MDLQNNTARLRFPPFLQCTRTGNGEWRCQSMVAPGRSYCERHYKEQKIRNERKRERKLASAMAKSKNPSTGSSIRNRAPAGLRSKRITKKKRMDEIEIGGQKIKPKDVVESPSPSDEEEEEEELYEESDEESEEISETESFKKRFMPRGFRFSDEDIDDGSRKTVKTKMRRPCVGEDVRDYYRSNKKISNLVDGRDGINENAKLKRTSGDGDANFGAHAYMQFTNYESHNDSFASEKPSA</sequence>
<evidence type="ECO:0000256" key="3">
    <source>
        <dbReference type="SAM" id="MobiDB-lite"/>
    </source>
</evidence>
<dbReference type="AlphaFoldDB" id="A0A5P1EMC4"/>
<dbReference type="EMBL" id="CM007386">
    <property type="protein sequence ID" value="ONK67155.1"/>
    <property type="molecule type" value="Genomic_DNA"/>
</dbReference>
<dbReference type="PROSITE" id="PS51667">
    <property type="entry name" value="WRC"/>
    <property type="match status" value="1"/>
</dbReference>
<organism evidence="5 6">
    <name type="scientific">Asparagus officinalis</name>
    <name type="common">Garden asparagus</name>
    <dbReference type="NCBI Taxonomy" id="4686"/>
    <lineage>
        <taxon>Eukaryota</taxon>
        <taxon>Viridiplantae</taxon>
        <taxon>Streptophyta</taxon>
        <taxon>Embryophyta</taxon>
        <taxon>Tracheophyta</taxon>
        <taxon>Spermatophyta</taxon>
        <taxon>Magnoliopsida</taxon>
        <taxon>Liliopsida</taxon>
        <taxon>Asparagales</taxon>
        <taxon>Asparagaceae</taxon>
        <taxon>Asparagoideae</taxon>
        <taxon>Asparagus</taxon>
    </lineage>
</organism>
<feature type="compositionally biased region" description="Acidic residues" evidence="3">
    <location>
        <begin position="115"/>
        <end position="137"/>
    </location>
</feature>
<protein>
    <recommendedName>
        <fullName evidence="4">WRC domain-containing protein</fullName>
    </recommendedName>
</protein>
<keyword evidence="6" id="KW-1185">Reference proteome</keyword>
<feature type="domain" description="WRC" evidence="4">
    <location>
        <begin position="12"/>
        <end position="57"/>
    </location>
</feature>